<dbReference type="GO" id="GO:0097149">
    <property type="term" value="C:centralspindlin complex"/>
    <property type="evidence" value="ECO:0007669"/>
    <property type="project" value="TreeGrafter"/>
</dbReference>
<evidence type="ECO:0000256" key="2">
    <source>
        <dbReference type="ARBA" id="ARBA00022833"/>
    </source>
</evidence>
<dbReference type="SUPFAM" id="SSF48350">
    <property type="entry name" value="GTPase activation domain, GAP"/>
    <property type="match status" value="1"/>
</dbReference>
<comment type="caution">
    <text evidence="7">The sequence shown here is derived from an EMBL/GenBank/DDBJ whole genome shotgun (WGS) entry which is preliminary data.</text>
</comment>
<dbReference type="SMART" id="SM00324">
    <property type="entry name" value="RhoGAP"/>
    <property type="match status" value="1"/>
</dbReference>
<gene>
    <name evidence="7" type="ORF">L596_007625</name>
</gene>
<feature type="domain" description="Rho-GAP" evidence="6">
    <location>
        <begin position="263"/>
        <end position="440"/>
    </location>
</feature>
<evidence type="ECO:0000259" key="5">
    <source>
        <dbReference type="PROSITE" id="PS50081"/>
    </source>
</evidence>
<dbReference type="GO" id="GO:0005096">
    <property type="term" value="F:GTPase activator activity"/>
    <property type="evidence" value="ECO:0007669"/>
    <property type="project" value="TreeGrafter"/>
</dbReference>
<dbReference type="Gene3D" id="1.10.555.10">
    <property type="entry name" value="Rho GTPase activation protein"/>
    <property type="match status" value="1"/>
</dbReference>
<dbReference type="Gene3D" id="3.30.60.20">
    <property type="match status" value="1"/>
</dbReference>
<dbReference type="Proteomes" id="UP000298663">
    <property type="component" value="Unassembled WGS sequence"/>
</dbReference>
<dbReference type="PANTHER" id="PTHR46199">
    <property type="entry name" value="RAC GTPASE-ACTIVATING PROTEIN 1"/>
    <property type="match status" value="1"/>
</dbReference>
<dbReference type="PROSITE" id="PS50238">
    <property type="entry name" value="RHOGAP"/>
    <property type="match status" value="1"/>
</dbReference>
<reference evidence="7 8" key="1">
    <citation type="journal article" date="2015" name="Genome Biol.">
        <title>Comparative genomics of Steinernema reveals deeply conserved gene regulatory networks.</title>
        <authorList>
            <person name="Dillman A.R."/>
            <person name="Macchietto M."/>
            <person name="Porter C.F."/>
            <person name="Rogers A."/>
            <person name="Williams B."/>
            <person name="Antoshechkin I."/>
            <person name="Lee M.M."/>
            <person name="Goodwin Z."/>
            <person name="Lu X."/>
            <person name="Lewis E.E."/>
            <person name="Goodrich-Blair H."/>
            <person name="Stock S.P."/>
            <person name="Adams B.J."/>
            <person name="Sternberg P.W."/>
            <person name="Mortazavi A."/>
        </authorList>
    </citation>
    <scope>NUCLEOTIDE SEQUENCE [LARGE SCALE GENOMIC DNA]</scope>
    <source>
        <strain evidence="7 8">ALL</strain>
    </source>
</reference>
<evidence type="ECO:0000256" key="4">
    <source>
        <dbReference type="SAM" id="MobiDB-lite"/>
    </source>
</evidence>
<reference evidence="7 8" key="2">
    <citation type="journal article" date="2019" name="G3 (Bethesda)">
        <title>Hybrid Assembly of the Genome of the Entomopathogenic Nematode Steinernema carpocapsae Identifies the X-Chromosome.</title>
        <authorList>
            <person name="Serra L."/>
            <person name="Macchietto M."/>
            <person name="Macias-Munoz A."/>
            <person name="McGill C.J."/>
            <person name="Rodriguez I.M."/>
            <person name="Rodriguez B."/>
            <person name="Murad R."/>
            <person name="Mortazavi A."/>
        </authorList>
    </citation>
    <scope>NUCLEOTIDE SEQUENCE [LARGE SCALE GENOMIC DNA]</scope>
    <source>
        <strain evidence="7 8">ALL</strain>
    </source>
</reference>
<dbReference type="GO" id="GO:0032154">
    <property type="term" value="C:cleavage furrow"/>
    <property type="evidence" value="ECO:0007669"/>
    <property type="project" value="TreeGrafter"/>
</dbReference>
<dbReference type="InterPro" id="IPR046349">
    <property type="entry name" value="C1-like_sf"/>
</dbReference>
<evidence type="ECO:0000313" key="8">
    <source>
        <dbReference type="Proteomes" id="UP000298663"/>
    </source>
</evidence>
<dbReference type="EMBL" id="AZBU02000002">
    <property type="protein sequence ID" value="TKR93104.1"/>
    <property type="molecule type" value="Genomic_DNA"/>
</dbReference>
<dbReference type="InterPro" id="IPR000198">
    <property type="entry name" value="RhoGAP_dom"/>
</dbReference>
<keyword evidence="3" id="KW-0175">Coiled coil</keyword>
<dbReference type="GO" id="GO:0005634">
    <property type="term" value="C:nucleus"/>
    <property type="evidence" value="ECO:0007669"/>
    <property type="project" value="TreeGrafter"/>
</dbReference>
<dbReference type="PROSITE" id="PS50081">
    <property type="entry name" value="ZF_DAG_PE_2"/>
    <property type="match status" value="1"/>
</dbReference>
<keyword evidence="1" id="KW-0479">Metal-binding</keyword>
<dbReference type="CDD" id="cd20821">
    <property type="entry name" value="C1_MgcRacGAP"/>
    <property type="match status" value="1"/>
</dbReference>
<proteinExistence type="predicted"/>
<feature type="domain" description="Phorbol-ester/DAG-type" evidence="5">
    <location>
        <begin position="200"/>
        <end position="249"/>
    </location>
</feature>
<dbReference type="GO" id="GO:0051256">
    <property type="term" value="P:mitotic spindle midzone assembly"/>
    <property type="evidence" value="ECO:0007669"/>
    <property type="project" value="TreeGrafter"/>
</dbReference>
<dbReference type="PANTHER" id="PTHR46199:SF3">
    <property type="entry name" value="RAC GTPASE-ACTIVATING PROTEIN 1"/>
    <property type="match status" value="1"/>
</dbReference>
<dbReference type="InterPro" id="IPR008936">
    <property type="entry name" value="Rho_GTPase_activation_prot"/>
</dbReference>
<name>A0A4U5PAW7_STECR</name>
<dbReference type="Pfam" id="PF00130">
    <property type="entry name" value="C1_1"/>
    <property type="match status" value="1"/>
</dbReference>
<feature type="compositionally biased region" description="Acidic residues" evidence="4">
    <location>
        <begin position="86"/>
        <end position="98"/>
    </location>
</feature>
<dbReference type="GO" id="GO:0007266">
    <property type="term" value="P:Rho protein signal transduction"/>
    <property type="evidence" value="ECO:0007669"/>
    <property type="project" value="TreeGrafter"/>
</dbReference>
<protein>
    <recommendedName>
        <fullName evidence="9">Rho-GAP domain-containing protein</fullName>
    </recommendedName>
</protein>
<accession>A0A4U5PAW7</accession>
<dbReference type="SUPFAM" id="SSF57889">
    <property type="entry name" value="Cysteine-rich domain"/>
    <property type="match status" value="1"/>
</dbReference>
<dbReference type="AlphaFoldDB" id="A0A4U5PAW7"/>
<dbReference type="InterPro" id="IPR002219">
    <property type="entry name" value="PKC_DAG/PE"/>
</dbReference>
<feature type="coiled-coil region" evidence="3">
    <location>
        <begin position="19"/>
        <end position="60"/>
    </location>
</feature>
<dbReference type="OrthoDB" id="2218807at2759"/>
<dbReference type="GO" id="GO:0030496">
    <property type="term" value="C:midbody"/>
    <property type="evidence" value="ECO:0007669"/>
    <property type="project" value="TreeGrafter"/>
</dbReference>
<evidence type="ECO:0000256" key="3">
    <source>
        <dbReference type="SAM" id="Coils"/>
    </source>
</evidence>
<dbReference type="GO" id="GO:0046872">
    <property type="term" value="F:metal ion binding"/>
    <property type="evidence" value="ECO:0007669"/>
    <property type="project" value="UniProtKB-KW"/>
</dbReference>
<sequence length="453" mass="51713">MPERCIGLLELEALYQESLNEQADYIAHLEAEIQNMFEEFQRLNRINADLKRQLGEARQNSWDEAHASHLVDTIYEQPSTATEGVDFTDDSRDEDVERSDESTVNEAFERTPEPEEAPAQNPVFKLRRSVSESKLLHMSESSDESEPEVPLKKATFTPHPWRGIARSVTDIYRRHSERSQRAPIPATSTVESVQDIRNKTHAFQPKRHFLRDACDVCGRMFRFRSNAVKCTCCRLTCHDDCRESAVLPCVARMTSVTSRGARPRLVDFCPPVSPMIPHIVIHLVIAMDDNCLFVRSLYNNRGVHNEREVSNLLHQLKVRRSPPQMSSITGFVLSSCLKKFLLELKDPLIPFSSAEEFAKARRNEAVLKQVIQELPIPNQETLQFLCLHWQRVIANSHVNRMTTKEMAKSLAPAVFGPAHPPTGSLVEAMQALLELKGWRELVTYDHGRGRRLL</sequence>
<evidence type="ECO:0000256" key="1">
    <source>
        <dbReference type="ARBA" id="ARBA00022723"/>
    </source>
</evidence>
<keyword evidence="2" id="KW-0862">Zinc</keyword>
<feature type="region of interest" description="Disordered" evidence="4">
    <location>
        <begin position="76"/>
        <end position="125"/>
    </location>
</feature>
<evidence type="ECO:0008006" key="9">
    <source>
        <dbReference type="Google" id="ProtNLM"/>
    </source>
</evidence>
<dbReference type="GO" id="GO:0051233">
    <property type="term" value="C:spindle midzone"/>
    <property type="evidence" value="ECO:0007669"/>
    <property type="project" value="TreeGrafter"/>
</dbReference>
<evidence type="ECO:0000313" key="7">
    <source>
        <dbReference type="EMBL" id="TKR93104.1"/>
    </source>
</evidence>
<dbReference type="STRING" id="34508.A0A4U5PAW7"/>
<dbReference type="PROSITE" id="PS00479">
    <property type="entry name" value="ZF_DAG_PE_1"/>
    <property type="match status" value="1"/>
</dbReference>
<organism evidence="7 8">
    <name type="scientific">Steinernema carpocapsae</name>
    <name type="common">Entomopathogenic nematode</name>
    <dbReference type="NCBI Taxonomy" id="34508"/>
    <lineage>
        <taxon>Eukaryota</taxon>
        <taxon>Metazoa</taxon>
        <taxon>Ecdysozoa</taxon>
        <taxon>Nematoda</taxon>
        <taxon>Chromadorea</taxon>
        <taxon>Rhabditida</taxon>
        <taxon>Tylenchina</taxon>
        <taxon>Panagrolaimomorpha</taxon>
        <taxon>Strongyloidoidea</taxon>
        <taxon>Steinernematidae</taxon>
        <taxon>Steinernema</taxon>
    </lineage>
</organism>
<keyword evidence="8" id="KW-1185">Reference proteome</keyword>
<dbReference type="GO" id="GO:0000281">
    <property type="term" value="P:mitotic cytokinesis"/>
    <property type="evidence" value="ECO:0007669"/>
    <property type="project" value="TreeGrafter"/>
</dbReference>
<dbReference type="SMART" id="SM00109">
    <property type="entry name" value="C1"/>
    <property type="match status" value="1"/>
</dbReference>
<dbReference type="Pfam" id="PF00620">
    <property type="entry name" value="RhoGAP"/>
    <property type="match status" value="1"/>
</dbReference>
<evidence type="ECO:0000259" key="6">
    <source>
        <dbReference type="PROSITE" id="PS50238"/>
    </source>
</evidence>